<evidence type="ECO:0000256" key="1">
    <source>
        <dbReference type="ARBA" id="ARBA00004613"/>
    </source>
</evidence>
<evidence type="ECO:0000256" key="2">
    <source>
        <dbReference type="ARBA" id="ARBA00010400"/>
    </source>
</evidence>
<comment type="domain">
    <text evidence="5">The RxLR-dEER motif acts to carry the protein into the host cell cytoplasm through binding to cell surface phosphatidylinositol-3-phosphate.</text>
</comment>
<evidence type="ECO:0000256" key="3">
    <source>
        <dbReference type="ARBA" id="ARBA00022525"/>
    </source>
</evidence>
<dbReference type="PROSITE" id="PS51257">
    <property type="entry name" value="PROKAR_LIPOPROTEIN"/>
    <property type="match status" value="1"/>
</dbReference>
<sequence length="104" mass="11285">MRQAIIVFVAAATLIVSCDAAMLGSPDSKQSIDAASAKTTRFLRGVDTEDDSDGLGFPKEERAGTQLQFVDDLLAKLAINEAVALKNLNRFDDDLMKKLRKNPS</sequence>
<evidence type="ECO:0000256" key="4">
    <source>
        <dbReference type="ARBA" id="ARBA00022729"/>
    </source>
</evidence>
<protein>
    <recommendedName>
        <fullName evidence="5">RxLR effector protein</fullName>
    </recommendedName>
</protein>
<proteinExistence type="inferred from homology"/>
<gene>
    <name evidence="6" type="ORF">F443_15048</name>
</gene>
<dbReference type="InterPro" id="IPR031825">
    <property type="entry name" value="RXLR"/>
</dbReference>
<comment type="subcellular location">
    <subcellularLocation>
        <location evidence="1 5">Secreted</location>
    </subcellularLocation>
</comment>
<keyword evidence="4 5" id="KW-0732">Signal</keyword>
<organism evidence="6 7">
    <name type="scientific">Phytophthora nicotianae P1569</name>
    <dbReference type="NCBI Taxonomy" id="1317065"/>
    <lineage>
        <taxon>Eukaryota</taxon>
        <taxon>Sar</taxon>
        <taxon>Stramenopiles</taxon>
        <taxon>Oomycota</taxon>
        <taxon>Peronosporomycetes</taxon>
        <taxon>Peronosporales</taxon>
        <taxon>Peronosporaceae</taxon>
        <taxon>Phytophthora</taxon>
    </lineage>
</organism>
<keyword evidence="7" id="KW-1185">Reference proteome</keyword>
<feature type="chain" id="PRO_5044994229" description="RxLR effector protein" evidence="5">
    <location>
        <begin position="21"/>
        <end position="104"/>
    </location>
</feature>
<accession>V9EJK8</accession>
<dbReference type="EMBL" id="ANIZ01002626">
    <property type="protein sequence ID" value="ETI39364.1"/>
    <property type="molecule type" value="Genomic_DNA"/>
</dbReference>
<feature type="signal peptide" evidence="5">
    <location>
        <begin position="1"/>
        <end position="20"/>
    </location>
</feature>
<evidence type="ECO:0000313" key="7">
    <source>
        <dbReference type="Proteomes" id="UP000018721"/>
    </source>
</evidence>
<dbReference type="OrthoDB" id="93531at2759"/>
<comment type="similarity">
    <text evidence="2 5">Belongs to the RxLR effector family.</text>
</comment>
<evidence type="ECO:0000313" key="6">
    <source>
        <dbReference type="EMBL" id="ETI39364.1"/>
    </source>
</evidence>
<evidence type="ECO:0000256" key="5">
    <source>
        <dbReference type="RuleBase" id="RU367124"/>
    </source>
</evidence>
<keyword evidence="3 5" id="KW-0964">Secreted</keyword>
<dbReference type="Pfam" id="PF16810">
    <property type="entry name" value="RXLR"/>
    <property type="match status" value="1"/>
</dbReference>
<comment type="caution">
    <text evidence="6">The sequence shown here is derived from an EMBL/GenBank/DDBJ whole genome shotgun (WGS) entry which is preliminary data.</text>
</comment>
<name>V9EJK8_PHYNI</name>
<comment type="function">
    <text evidence="5">Effector that suppresses plant defense responses during pathogen infection.</text>
</comment>
<dbReference type="AlphaFoldDB" id="V9EJK8"/>
<reference evidence="6 7" key="1">
    <citation type="submission" date="2013-11" db="EMBL/GenBank/DDBJ databases">
        <title>The Genome Sequence of Phytophthora parasitica P1569.</title>
        <authorList>
            <consortium name="The Broad Institute Genomics Platform"/>
            <person name="Russ C."/>
            <person name="Tyler B."/>
            <person name="Panabieres F."/>
            <person name="Shan W."/>
            <person name="Tripathy S."/>
            <person name="Grunwald N."/>
            <person name="Machado M."/>
            <person name="Johnson C.S."/>
            <person name="Arredondo F."/>
            <person name="Hong C."/>
            <person name="Coffey M."/>
            <person name="Young S.K."/>
            <person name="Zeng Q."/>
            <person name="Gargeya S."/>
            <person name="Fitzgerald M."/>
            <person name="Abouelleil A."/>
            <person name="Alvarado L."/>
            <person name="Chapman S.B."/>
            <person name="Gainer-Dewar J."/>
            <person name="Goldberg J."/>
            <person name="Griggs A."/>
            <person name="Gujja S."/>
            <person name="Hansen M."/>
            <person name="Howarth C."/>
            <person name="Imamovic A."/>
            <person name="Ireland A."/>
            <person name="Larimer J."/>
            <person name="McCowan C."/>
            <person name="Murphy C."/>
            <person name="Pearson M."/>
            <person name="Poon T.W."/>
            <person name="Priest M."/>
            <person name="Roberts A."/>
            <person name="Saif S."/>
            <person name="Shea T."/>
            <person name="Sykes S."/>
            <person name="Wortman J."/>
            <person name="Nusbaum C."/>
            <person name="Birren B."/>
        </authorList>
    </citation>
    <scope>NUCLEOTIDE SEQUENCE [LARGE SCALE GENOMIC DNA]</scope>
    <source>
        <strain evidence="6 7">P1569</strain>
    </source>
</reference>
<dbReference type="HOGENOM" id="CLU_2255488_0_0_1"/>
<dbReference type="Proteomes" id="UP000018721">
    <property type="component" value="Unassembled WGS sequence"/>
</dbReference>